<proteinExistence type="predicted"/>
<comment type="caution">
    <text evidence="2">The sequence shown here is derived from an EMBL/GenBank/DDBJ whole genome shotgun (WGS) entry which is preliminary data.</text>
</comment>
<name>A0AAE1NDD1_9EUCA</name>
<feature type="compositionally biased region" description="Basic and acidic residues" evidence="1">
    <location>
        <begin position="358"/>
        <end position="367"/>
    </location>
</feature>
<reference evidence="2" key="1">
    <citation type="submission" date="2023-11" db="EMBL/GenBank/DDBJ databases">
        <title>Genome assemblies of two species of porcelain crab, Petrolisthes cinctipes and Petrolisthes manimaculis (Anomura: Porcellanidae).</title>
        <authorList>
            <person name="Angst P."/>
        </authorList>
    </citation>
    <scope>NUCLEOTIDE SEQUENCE</scope>
    <source>
        <strain evidence="2">PB745_02</strain>
        <tissue evidence="2">Gill</tissue>
    </source>
</reference>
<dbReference type="GO" id="GO:0005654">
    <property type="term" value="C:nucleoplasm"/>
    <property type="evidence" value="ECO:0007669"/>
    <property type="project" value="TreeGrafter"/>
</dbReference>
<dbReference type="GO" id="GO:0005730">
    <property type="term" value="C:nucleolus"/>
    <property type="evidence" value="ECO:0007669"/>
    <property type="project" value="TreeGrafter"/>
</dbReference>
<protein>
    <submittedName>
        <fullName evidence="2">Uncharacterized protein</fullName>
    </submittedName>
</protein>
<dbReference type="PANTHER" id="PTHR16148">
    <property type="entry name" value="NF-KAPPA-B-REPRESSING FACTOR-RELATED"/>
    <property type="match status" value="1"/>
</dbReference>
<dbReference type="Proteomes" id="UP001292094">
    <property type="component" value="Unassembled WGS sequence"/>
</dbReference>
<feature type="compositionally biased region" description="Polar residues" evidence="1">
    <location>
        <begin position="253"/>
        <end position="264"/>
    </location>
</feature>
<gene>
    <name evidence="2" type="ORF">Pmani_039094</name>
</gene>
<organism evidence="2 3">
    <name type="scientific">Petrolisthes manimaculis</name>
    <dbReference type="NCBI Taxonomy" id="1843537"/>
    <lineage>
        <taxon>Eukaryota</taxon>
        <taxon>Metazoa</taxon>
        <taxon>Ecdysozoa</taxon>
        <taxon>Arthropoda</taxon>
        <taxon>Crustacea</taxon>
        <taxon>Multicrustacea</taxon>
        <taxon>Malacostraca</taxon>
        <taxon>Eumalacostraca</taxon>
        <taxon>Eucarida</taxon>
        <taxon>Decapoda</taxon>
        <taxon>Pleocyemata</taxon>
        <taxon>Anomura</taxon>
        <taxon>Galatheoidea</taxon>
        <taxon>Porcellanidae</taxon>
        <taxon>Petrolisthes</taxon>
    </lineage>
</organism>
<sequence>MLPLHHHHQQPQPQYSPLSYSTITTTTTTILYILATIITITITTTIIPSAHAVPQQKFPEDFYDSDTPPPSLHHLHDPSHPTSHFSNFELGLPTTDSSSPSSSAAGSGNNNNNNNKEDEIPPHSTVDLRLIYRAMLDDDHNNNNNNNNNNHNHNTSHLDPKANVGDRAIPQKCWYKSSQYDCGLSVSCVFQGSKPFDLCSGGMIWSCCVPRDKVDAIDENLGAIGNDVSHHHHNNNNHHHQQGFNNDGPPPGTSFTHLGSSNNNRPLDSHRPSSSSSSFDDDRFFPNTQRPSSILVPHRPQDRPSSHESRPPHRPLRPLPARPPHPFARPDFHDDTFSSSGGGGSSPFGRPHNTFPIHHQDPFDSRPHQRPGFSRPRPSPFEESGPVAVSRHGFVRGSWRYLHSNDDDDQDDDVNKPPEVISVRTPR</sequence>
<evidence type="ECO:0000313" key="3">
    <source>
        <dbReference type="Proteomes" id="UP001292094"/>
    </source>
</evidence>
<evidence type="ECO:0000256" key="1">
    <source>
        <dbReference type="SAM" id="MobiDB-lite"/>
    </source>
</evidence>
<feature type="compositionally biased region" description="Low complexity" evidence="1">
    <location>
        <begin position="97"/>
        <end position="114"/>
    </location>
</feature>
<feature type="region of interest" description="Disordered" evidence="1">
    <location>
        <begin position="59"/>
        <end position="122"/>
    </location>
</feature>
<accession>A0AAE1NDD1</accession>
<feature type="compositionally biased region" description="Basic and acidic residues" evidence="1">
    <location>
        <begin position="299"/>
        <end position="311"/>
    </location>
</feature>
<feature type="region of interest" description="Disordered" evidence="1">
    <location>
        <begin position="138"/>
        <end position="163"/>
    </location>
</feature>
<feature type="region of interest" description="Disordered" evidence="1">
    <location>
        <begin position="226"/>
        <end position="427"/>
    </location>
</feature>
<evidence type="ECO:0000313" key="2">
    <source>
        <dbReference type="EMBL" id="KAK4287848.1"/>
    </source>
</evidence>
<dbReference type="PANTHER" id="PTHR16148:SF14">
    <property type="entry name" value="MYND-TYPE DOMAIN-CONTAINING PROTEIN"/>
    <property type="match status" value="1"/>
</dbReference>
<feature type="compositionally biased region" description="Basic residues" evidence="1">
    <location>
        <begin position="230"/>
        <end position="241"/>
    </location>
</feature>
<dbReference type="AlphaFoldDB" id="A0AAE1NDD1"/>
<feature type="compositionally biased region" description="Pro residues" evidence="1">
    <location>
        <begin position="317"/>
        <end position="327"/>
    </location>
</feature>
<keyword evidence="3" id="KW-1185">Reference proteome</keyword>
<dbReference type="EMBL" id="JAWZYT010006622">
    <property type="protein sequence ID" value="KAK4287848.1"/>
    <property type="molecule type" value="Genomic_DNA"/>
</dbReference>
<feature type="compositionally biased region" description="Low complexity" evidence="1">
    <location>
        <begin position="142"/>
        <end position="153"/>
    </location>
</feature>